<reference evidence="3" key="1">
    <citation type="submission" date="2018-07" db="EMBL/GenBank/DDBJ databases">
        <title>Complete Genome Sequence of Spiroplasma phoeniceum.</title>
        <authorList>
            <person name="Davis R.E."/>
            <person name="Shao J.Y."/>
            <person name="Zhao Y."/>
            <person name="Silver A."/>
            <person name="Stump z."/>
            <person name="Gasparich G."/>
        </authorList>
    </citation>
    <scope>NUCLEOTIDE SEQUENCE [LARGE SCALE GENOMIC DNA]</scope>
    <source>
        <strain evidence="3">P40</strain>
    </source>
</reference>
<organism evidence="2 3">
    <name type="scientific">Spiroplasma phoeniceum P40</name>
    <dbReference type="NCBI Taxonomy" id="1276259"/>
    <lineage>
        <taxon>Bacteria</taxon>
        <taxon>Bacillati</taxon>
        <taxon>Mycoplasmatota</taxon>
        <taxon>Mollicutes</taxon>
        <taxon>Entomoplasmatales</taxon>
        <taxon>Spiroplasmataceae</taxon>
        <taxon>Spiroplasma</taxon>
    </lineage>
</organism>
<sequence length="63" mass="7529">MDSIWTGLGNAMMKVKDAINVLLQLIIFKIINLQFIFFVLAKKLYWQCQYKIVFLLFILQLKF</sequence>
<proteinExistence type="predicted"/>
<evidence type="ECO:0000313" key="3">
    <source>
        <dbReference type="Proteomes" id="UP000253689"/>
    </source>
</evidence>
<gene>
    <name evidence="2" type="ORF">SDAV_001329</name>
</gene>
<name>A0A345DQ08_9MOLU</name>
<accession>A0A345DQ08</accession>
<keyword evidence="1" id="KW-0472">Membrane</keyword>
<feature type="transmembrane region" description="Helical" evidence="1">
    <location>
        <begin position="21"/>
        <end position="38"/>
    </location>
</feature>
<dbReference type="AlphaFoldDB" id="A0A345DQ08"/>
<protein>
    <submittedName>
        <fullName evidence="2">Uncharacterized protein</fullName>
    </submittedName>
</protein>
<dbReference type="KEGG" id="sphh:SDAV_001329"/>
<dbReference type="Proteomes" id="UP000253689">
    <property type="component" value="Chromosome"/>
</dbReference>
<evidence type="ECO:0000256" key="1">
    <source>
        <dbReference type="SAM" id="Phobius"/>
    </source>
</evidence>
<keyword evidence="3" id="KW-1185">Reference proteome</keyword>
<evidence type="ECO:0000313" key="2">
    <source>
        <dbReference type="EMBL" id="AXF96296.1"/>
    </source>
</evidence>
<keyword evidence="1" id="KW-1133">Transmembrane helix</keyword>
<dbReference type="EMBL" id="CP031088">
    <property type="protein sequence ID" value="AXF96296.1"/>
    <property type="molecule type" value="Genomic_DNA"/>
</dbReference>
<keyword evidence="1" id="KW-0812">Transmembrane</keyword>